<dbReference type="EMBL" id="FLUN01000001">
    <property type="protein sequence ID" value="SBW05302.1"/>
    <property type="molecule type" value="Genomic_DNA"/>
</dbReference>
<dbReference type="Pfam" id="PF03610">
    <property type="entry name" value="EIIA-man"/>
    <property type="match status" value="1"/>
</dbReference>
<dbReference type="InterPro" id="IPR004701">
    <property type="entry name" value="PTS_EIIA_man-typ"/>
</dbReference>
<evidence type="ECO:0000256" key="4">
    <source>
        <dbReference type="ARBA" id="ARBA00022597"/>
    </source>
</evidence>
<dbReference type="GO" id="GO:0009401">
    <property type="term" value="P:phosphoenolpyruvate-dependent sugar phosphotransferase system"/>
    <property type="evidence" value="ECO:0007669"/>
    <property type="project" value="UniProtKB-KW"/>
</dbReference>
<dbReference type="InterPro" id="IPR051471">
    <property type="entry name" value="Bacterial_PTS_sugar_comp"/>
</dbReference>
<dbReference type="PANTHER" id="PTHR33799">
    <property type="entry name" value="PTS PERMEASE-RELATED-RELATED"/>
    <property type="match status" value="1"/>
</dbReference>
<organism evidence="9">
    <name type="scientific">uncultured Eubacteriales bacterium</name>
    <dbReference type="NCBI Taxonomy" id="172733"/>
    <lineage>
        <taxon>Bacteria</taxon>
        <taxon>Bacillati</taxon>
        <taxon>Bacillota</taxon>
        <taxon>Clostridia</taxon>
        <taxon>Eubacteriales</taxon>
        <taxon>environmental samples</taxon>
    </lineage>
</organism>
<feature type="domain" description="PTS EIIA type-4" evidence="8">
    <location>
        <begin position="1"/>
        <end position="124"/>
    </location>
</feature>
<evidence type="ECO:0000256" key="3">
    <source>
        <dbReference type="ARBA" id="ARBA00022490"/>
    </source>
</evidence>
<proteinExistence type="predicted"/>
<keyword evidence="2" id="KW-0813">Transport</keyword>
<keyword evidence="3" id="KW-0963">Cytoplasm</keyword>
<evidence type="ECO:0000256" key="6">
    <source>
        <dbReference type="ARBA" id="ARBA00022683"/>
    </source>
</evidence>
<reference evidence="9" key="1">
    <citation type="submission" date="2016-04" db="EMBL/GenBank/DDBJ databases">
        <authorList>
            <person name="Evans L.H."/>
            <person name="Alamgir A."/>
            <person name="Owens N."/>
            <person name="Weber N.D."/>
            <person name="Virtaneva K."/>
            <person name="Barbian K."/>
            <person name="Babar A."/>
            <person name="Rosenke K."/>
        </authorList>
    </citation>
    <scope>NUCLEOTIDE SEQUENCE</scope>
    <source>
        <strain evidence="9">86</strain>
    </source>
</reference>
<dbReference type="AlphaFoldDB" id="A0A212K0Z3"/>
<dbReference type="Gene3D" id="3.40.50.510">
    <property type="entry name" value="Phosphotransferase system, mannose-type IIA component"/>
    <property type="match status" value="1"/>
</dbReference>
<evidence type="ECO:0000259" key="8">
    <source>
        <dbReference type="PROSITE" id="PS51096"/>
    </source>
</evidence>
<accession>A0A212K0Z3</accession>
<dbReference type="PANTHER" id="PTHR33799:SF1">
    <property type="entry name" value="PTS SYSTEM MANNOSE-SPECIFIC EIIAB COMPONENT-RELATED"/>
    <property type="match status" value="1"/>
</dbReference>
<dbReference type="CDD" id="cd00006">
    <property type="entry name" value="PTS_IIA_man"/>
    <property type="match status" value="1"/>
</dbReference>
<evidence type="ECO:0000256" key="1">
    <source>
        <dbReference type="ARBA" id="ARBA00004496"/>
    </source>
</evidence>
<dbReference type="EC" id="2.7.1.191" evidence="9"/>
<dbReference type="EC" id="2.7.1.-" evidence="9"/>
<dbReference type="SUPFAM" id="SSF53062">
    <property type="entry name" value="PTS system fructose IIA component-like"/>
    <property type="match status" value="1"/>
</dbReference>
<dbReference type="PROSITE" id="PS51096">
    <property type="entry name" value="PTS_EIIA_TYPE_4"/>
    <property type="match status" value="1"/>
</dbReference>
<dbReference type="GO" id="GO:0005737">
    <property type="term" value="C:cytoplasm"/>
    <property type="evidence" value="ECO:0007669"/>
    <property type="project" value="UniProtKB-SubCell"/>
</dbReference>
<name>A0A212K0Z3_9FIRM</name>
<evidence type="ECO:0000313" key="9">
    <source>
        <dbReference type="EMBL" id="SBW05302.1"/>
    </source>
</evidence>
<dbReference type="GO" id="GO:0016301">
    <property type="term" value="F:kinase activity"/>
    <property type="evidence" value="ECO:0007669"/>
    <property type="project" value="UniProtKB-KW"/>
</dbReference>
<dbReference type="InterPro" id="IPR033887">
    <property type="entry name" value="PTS_IIA_man"/>
</dbReference>
<protein>
    <submittedName>
        <fullName evidence="9">Putative Pts system mannose-specific eiiab component (Eiiab-man)</fullName>
        <ecNumber evidence="9">2.7.1.-</ecNumber>
        <ecNumber evidence="9">2.7.1.191</ecNumber>
    </submittedName>
</protein>
<dbReference type="GO" id="GO:0016020">
    <property type="term" value="C:membrane"/>
    <property type="evidence" value="ECO:0007669"/>
    <property type="project" value="InterPro"/>
</dbReference>
<keyword evidence="4" id="KW-0762">Sugar transport</keyword>
<keyword evidence="6" id="KW-0598">Phosphotransferase system</keyword>
<keyword evidence="5 9" id="KW-0808">Transferase</keyword>
<comment type="subcellular location">
    <subcellularLocation>
        <location evidence="1">Cytoplasm</location>
    </subcellularLocation>
</comment>
<gene>
    <name evidence="9" type="ORF">KL86CLO1_12015</name>
</gene>
<keyword evidence="7" id="KW-0418">Kinase</keyword>
<dbReference type="InterPro" id="IPR036662">
    <property type="entry name" value="PTS_EIIA_man-typ_sf"/>
</dbReference>
<evidence type="ECO:0000256" key="7">
    <source>
        <dbReference type="ARBA" id="ARBA00022777"/>
    </source>
</evidence>
<evidence type="ECO:0000256" key="2">
    <source>
        <dbReference type="ARBA" id="ARBA00022448"/>
    </source>
</evidence>
<evidence type="ECO:0000256" key="5">
    <source>
        <dbReference type="ARBA" id="ARBA00022679"/>
    </source>
</evidence>
<sequence length="143" mass="14908">MISIILTGHGSFAEGLYSAAKLITGQTDALLCVTFPESDSTEDLREKLKAAIDAAEGEVLVLADMMGGSPFKESVLLRAALPERKIEVVAGASVPMVISALLGRDGESLNSLIPHLLEGAKFAIRQYVPAAAVTAPDDGDEGI</sequence>